<proteinExistence type="predicted"/>
<evidence type="ECO:0000259" key="2">
    <source>
        <dbReference type="Pfam" id="PF10277"/>
    </source>
</evidence>
<name>M4B209_HYAAE</name>
<dbReference type="EMBL" id="JH597777">
    <property type="status" value="NOT_ANNOTATED_CDS"/>
    <property type="molecule type" value="Genomic_DNA"/>
</dbReference>
<sequence>MGMSFTAVLIFVSISLFFWYLRLRTRQQRHNPSEKSRTQYVAVGYTCLMFGLVTALSLFGLAAMDMRTYHDAHIVFTVLFFISAWVMMIAVQVARTSTFHEDEGADVDGKMSKGESLFTVLQRRSFWTSLRRWRRLDFFTAYTLGRLLLCMGLASTFLSCFEAFAIVCQLLFMGTLSCELAHLVRLLEQSNFTASMESGRSE</sequence>
<dbReference type="OMA" id="RWRRLDF"/>
<keyword evidence="1" id="KW-0472">Membrane</keyword>
<feature type="transmembrane region" description="Helical" evidence="1">
    <location>
        <begin position="139"/>
        <end position="158"/>
    </location>
</feature>
<keyword evidence="1" id="KW-0812">Transmembrane</keyword>
<keyword evidence="1" id="KW-1133">Transmembrane helix</keyword>
<dbReference type="Pfam" id="PF10277">
    <property type="entry name" value="Frag1"/>
    <property type="match status" value="1"/>
</dbReference>
<accession>M4B209</accession>
<organism evidence="3 4">
    <name type="scientific">Hyaloperonospora arabidopsidis (strain Emoy2)</name>
    <name type="common">Downy mildew agent</name>
    <name type="synonym">Peronospora arabidopsidis</name>
    <dbReference type="NCBI Taxonomy" id="559515"/>
    <lineage>
        <taxon>Eukaryota</taxon>
        <taxon>Sar</taxon>
        <taxon>Stramenopiles</taxon>
        <taxon>Oomycota</taxon>
        <taxon>Peronosporomycetes</taxon>
        <taxon>Peronosporales</taxon>
        <taxon>Peronosporaceae</taxon>
        <taxon>Hyaloperonospora</taxon>
    </lineage>
</organism>
<evidence type="ECO:0000256" key="1">
    <source>
        <dbReference type="SAM" id="Phobius"/>
    </source>
</evidence>
<dbReference type="VEuPathDB" id="FungiDB:HpaG800306"/>
<dbReference type="Proteomes" id="UP000011713">
    <property type="component" value="Unassembled WGS sequence"/>
</dbReference>
<dbReference type="EnsemblProtists" id="HpaT800306">
    <property type="protein sequence ID" value="HpaP800306"/>
    <property type="gene ID" value="HpaG800306"/>
</dbReference>
<protein>
    <recommendedName>
        <fullName evidence="2">CWH43-like N-terminal domain-containing protein</fullName>
    </recommendedName>
</protein>
<feature type="transmembrane region" description="Helical" evidence="1">
    <location>
        <begin position="42"/>
        <end position="62"/>
    </location>
</feature>
<feature type="transmembrane region" description="Helical" evidence="1">
    <location>
        <begin position="6"/>
        <end position="21"/>
    </location>
</feature>
<dbReference type="InParanoid" id="M4B209"/>
<reference evidence="3" key="2">
    <citation type="submission" date="2015-06" db="UniProtKB">
        <authorList>
            <consortium name="EnsemblProtists"/>
        </authorList>
    </citation>
    <scope>IDENTIFICATION</scope>
    <source>
        <strain evidence="3">Emoy2</strain>
    </source>
</reference>
<feature type="transmembrane region" description="Helical" evidence="1">
    <location>
        <begin position="74"/>
        <end position="94"/>
    </location>
</feature>
<keyword evidence="4" id="KW-1185">Reference proteome</keyword>
<feature type="domain" description="CWH43-like N-terminal" evidence="2">
    <location>
        <begin position="3"/>
        <end position="182"/>
    </location>
</feature>
<dbReference type="HOGENOM" id="CLU_049832_0_0_1"/>
<dbReference type="AlphaFoldDB" id="M4B209"/>
<evidence type="ECO:0000313" key="3">
    <source>
        <dbReference type="EnsemblProtists" id="HpaP800306"/>
    </source>
</evidence>
<reference evidence="4" key="1">
    <citation type="journal article" date="2010" name="Science">
        <title>Signatures of adaptation to obligate biotrophy in the Hyaloperonospora arabidopsidis genome.</title>
        <authorList>
            <person name="Baxter L."/>
            <person name="Tripathy S."/>
            <person name="Ishaque N."/>
            <person name="Boot N."/>
            <person name="Cabral A."/>
            <person name="Kemen E."/>
            <person name="Thines M."/>
            <person name="Ah-Fong A."/>
            <person name="Anderson R."/>
            <person name="Badejoko W."/>
            <person name="Bittner-Eddy P."/>
            <person name="Boore J.L."/>
            <person name="Chibucos M.C."/>
            <person name="Coates M."/>
            <person name="Dehal P."/>
            <person name="Delehaunty K."/>
            <person name="Dong S."/>
            <person name="Downton P."/>
            <person name="Dumas B."/>
            <person name="Fabro G."/>
            <person name="Fronick C."/>
            <person name="Fuerstenberg S.I."/>
            <person name="Fulton L."/>
            <person name="Gaulin E."/>
            <person name="Govers F."/>
            <person name="Hughes L."/>
            <person name="Humphray S."/>
            <person name="Jiang R.H."/>
            <person name="Judelson H."/>
            <person name="Kamoun S."/>
            <person name="Kyung K."/>
            <person name="Meijer H."/>
            <person name="Minx P."/>
            <person name="Morris P."/>
            <person name="Nelson J."/>
            <person name="Phuntumart V."/>
            <person name="Qutob D."/>
            <person name="Rehmany A."/>
            <person name="Rougon-Cardoso A."/>
            <person name="Ryden P."/>
            <person name="Torto-Alalibo T."/>
            <person name="Studholme D."/>
            <person name="Wang Y."/>
            <person name="Win J."/>
            <person name="Wood J."/>
            <person name="Clifton S.W."/>
            <person name="Rogers J."/>
            <person name="Van den Ackerveken G."/>
            <person name="Jones J.D."/>
            <person name="McDowell J.M."/>
            <person name="Beynon J."/>
            <person name="Tyler B.M."/>
        </authorList>
    </citation>
    <scope>NUCLEOTIDE SEQUENCE [LARGE SCALE GENOMIC DNA]</scope>
    <source>
        <strain evidence="4">Emoy2</strain>
    </source>
</reference>
<dbReference type="InterPro" id="IPR019402">
    <property type="entry name" value="CWH43_N"/>
</dbReference>
<dbReference type="eggNOG" id="ENOG502S1YU">
    <property type="taxonomic scope" value="Eukaryota"/>
</dbReference>
<evidence type="ECO:0000313" key="4">
    <source>
        <dbReference type="Proteomes" id="UP000011713"/>
    </source>
</evidence>